<evidence type="ECO:0000259" key="2">
    <source>
        <dbReference type="Pfam" id="PF26061"/>
    </source>
</evidence>
<gene>
    <name evidence="3" type="ORF">B0H64DRAFT_171321</name>
</gene>
<feature type="domain" description="DUF8021" evidence="2">
    <location>
        <begin position="193"/>
        <end position="308"/>
    </location>
</feature>
<keyword evidence="4" id="KW-1185">Reference proteome</keyword>
<dbReference type="AlphaFoldDB" id="A0AAE0HHA0"/>
<dbReference type="Proteomes" id="UP001278766">
    <property type="component" value="Unassembled WGS sequence"/>
</dbReference>
<evidence type="ECO:0000313" key="4">
    <source>
        <dbReference type="Proteomes" id="UP001278766"/>
    </source>
</evidence>
<sequence>MHRLITPLTLPLLILLLHPLPTHAQQQQRCQWATLRSATDSVLETLQTGLRSTTTLPAIFSSPDLAYTYNGTPLPLPLAGSGSAANSSGSGSSVLAAPLAISVAHSVVDQDRCAAFIKAVGYPAEEAQTAGGVVVVGAQVWYNYTASVGATVRRMDVVVAAEGGWNMPVGLDGEVLVGLVEGEDWGALSRAVQDGRAVLEGVAGGYLDLLGGGSGGDGDGGGNGTGVVWGRPCARLEGSVYTAVGETESCEMGLEISENGEGITERQFVVDESVGSVSVLARDGRHGGSPTLFEFRVVKGALRYVHQFAAKALAETDD</sequence>
<dbReference type="EMBL" id="JAUEPN010000004">
    <property type="protein sequence ID" value="KAK3296499.1"/>
    <property type="molecule type" value="Genomic_DNA"/>
</dbReference>
<organism evidence="3 4">
    <name type="scientific">Chaetomium fimeti</name>
    <dbReference type="NCBI Taxonomy" id="1854472"/>
    <lineage>
        <taxon>Eukaryota</taxon>
        <taxon>Fungi</taxon>
        <taxon>Dikarya</taxon>
        <taxon>Ascomycota</taxon>
        <taxon>Pezizomycotina</taxon>
        <taxon>Sordariomycetes</taxon>
        <taxon>Sordariomycetidae</taxon>
        <taxon>Sordariales</taxon>
        <taxon>Chaetomiaceae</taxon>
        <taxon>Chaetomium</taxon>
    </lineage>
</organism>
<feature type="chain" id="PRO_5042122057" description="DUF8021 domain-containing protein" evidence="1">
    <location>
        <begin position="25"/>
        <end position="318"/>
    </location>
</feature>
<dbReference type="Pfam" id="PF26061">
    <property type="entry name" value="DUF8021"/>
    <property type="match status" value="1"/>
</dbReference>
<reference evidence="3" key="1">
    <citation type="journal article" date="2023" name="Mol. Phylogenet. Evol.">
        <title>Genome-scale phylogeny and comparative genomics of the fungal order Sordariales.</title>
        <authorList>
            <person name="Hensen N."/>
            <person name="Bonometti L."/>
            <person name="Westerberg I."/>
            <person name="Brannstrom I.O."/>
            <person name="Guillou S."/>
            <person name="Cros-Aarteil S."/>
            <person name="Calhoun S."/>
            <person name="Haridas S."/>
            <person name="Kuo A."/>
            <person name="Mondo S."/>
            <person name="Pangilinan J."/>
            <person name="Riley R."/>
            <person name="LaButti K."/>
            <person name="Andreopoulos B."/>
            <person name="Lipzen A."/>
            <person name="Chen C."/>
            <person name="Yan M."/>
            <person name="Daum C."/>
            <person name="Ng V."/>
            <person name="Clum A."/>
            <person name="Steindorff A."/>
            <person name="Ohm R.A."/>
            <person name="Martin F."/>
            <person name="Silar P."/>
            <person name="Natvig D.O."/>
            <person name="Lalanne C."/>
            <person name="Gautier V."/>
            <person name="Ament-Velasquez S.L."/>
            <person name="Kruys A."/>
            <person name="Hutchinson M.I."/>
            <person name="Powell A.J."/>
            <person name="Barry K."/>
            <person name="Miller A.N."/>
            <person name="Grigoriev I.V."/>
            <person name="Debuchy R."/>
            <person name="Gladieux P."/>
            <person name="Hiltunen Thoren M."/>
            <person name="Johannesson H."/>
        </authorList>
    </citation>
    <scope>NUCLEOTIDE SEQUENCE</scope>
    <source>
        <strain evidence="3">CBS 168.71</strain>
    </source>
</reference>
<accession>A0AAE0HHA0</accession>
<dbReference type="InterPro" id="IPR058334">
    <property type="entry name" value="DUF8021"/>
</dbReference>
<comment type="caution">
    <text evidence="3">The sequence shown here is derived from an EMBL/GenBank/DDBJ whole genome shotgun (WGS) entry which is preliminary data.</text>
</comment>
<dbReference type="RefSeq" id="XP_062660013.1">
    <property type="nucleotide sequence ID" value="XM_062798768.1"/>
</dbReference>
<feature type="signal peptide" evidence="1">
    <location>
        <begin position="1"/>
        <end position="24"/>
    </location>
</feature>
<evidence type="ECO:0000256" key="1">
    <source>
        <dbReference type="SAM" id="SignalP"/>
    </source>
</evidence>
<name>A0AAE0HHA0_9PEZI</name>
<dbReference type="GeneID" id="87835716"/>
<evidence type="ECO:0000313" key="3">
    <source>
        <dbReference type="EMBL" id="KAK3296499.1"/>
    </source>
</evidence>
<keyword evidence="1" id="KW-0732">Signal</keyword>
<reference evidence="3" key="2">
    <citation type="submission" date="2023-06" db="EMBL/GenBank/DDBJ databases">
        <authorList>
            <consortium name="Lawrence Berkeley National Laboratory"/>
            <person name="Haridas S."/>
            <person name="Hensen N."/>
            <person name="Bonometti L."/>
            <person name="Westerberg I."/>
            <person name="Brannstrom I.O."/>
            <person name="Guillou S."/>
            <person name="Cros-Aarteil S."/>
            <person name="Calhoun S."/>
            <person name="Kuo A."/>
            <person name="Mondo S."/>
            <person name="Pangilinan J."/>
            <person name="Riley R."/>
            <person name="Labutti K."/>
            <person name="Andreopoulos B."/>
            <person name="Lipzen A."/>
            <person name="Chen C."/>
            <person name="Yanf M."/>
            <person name="Daum C."/>
            <person name="Ng V."/>
            <person name="Clum A."/>
            <person name="Steindorff A."/>
            <person name="Ohm R."/>
            <person name="Martin F."/>
            <person name="Silar P."/>
            <person name="Natvig D."/>
            <person name="Lalanne C."/>
            <person name="Gautier V."/>
            <person name="Ament-Velasquez S.L."/>
            <person name="Kruys A."/>
            <person name="Hutchinson M.I."/>
            <person name="Powell A.J."/>
            <person name="Barry K."/>
            <person name="Miller A.N."/>
            <person name="Grigoriev I.V."/>
            <person name="Debuchy R."/>
            <person name="Gladieux P."/>
            <person name="Thoren M.H."/>
            <person name="Johannesson H."/>
        </authorList>
    </citation>
    <scope>NUCLEOTIDE SEQUENCE</scope>
    <source>
        <strain evidence="3">CBS 168.71</strain>
    </source>
</reference>
<protein>
    <recommendedName>
        <fullName evidence="2">DUF8021 domain-containing protein</fullName>
    </recommendedName>
</protein>
<proteinExistence type="predicted"/>